<dbReference type="GO" id="GO:0009036">
    <property type="term" value="F:type II site-specific deoxyribonuclease activity"/>
    <property type="evidence" value="ECO:0007669"/>
    <property type="project" value="InterPro"/>
</dbReference>
<keyword evidence="2" id="KW-1185">Reference proteome</keyword>
<evidence type="ECO:0000313" key="1">
    <source>
        <dbReference type="EMBL" id="GER82601.1"/>
    </source>
</evidence>
<reference evidence="1 2" key="1">
    <citation type="journal article" date="2019" name="Int. J. Syst. Evol. Microbiol.">
        <title>Thermogemmatispora aurantia sp. nov. and Thermogemmatispora argillosa sp. nov., within the class Ktedonobacteria, and emended description of the genus Thermogemmatispora.</title>
        <authorList>
            <person name="Zheng Y."/>
            <person name="Wang C.M."/>
            <person name="Sakai Y."/>
            <person name="Abe K."/>
            <person name="Yokota A."/>
            <person name="Yabe S."/>
        </authorList>
    </citation>
    <scope>NUCLEOTIDE SEQUENCE [LARGE SCALE GENOMIC DNA]</scope>
    <source>
        <strain evidence="1 2">A1-2</strain>
    </source>
</reference>
<dbReference type="GO" id="GO:0009307">
    <property type="term" value="P:DNA restriction-modification system"/>
    <property type="evidence" value="ECO:0007669"/>
    <property type="project" value="InterPro"/>
</dbReference>
<dbReference type="InterPro" id="IPR007636">
    <property type="entry name" value="Restrct_endonuc_II_XhoI"/>
</dbReference>
<dbReference type="GO" id="GO:0003677">
    <property type="term" value="F:DNA binding"/>
    <property type="evidence" value="ECO:0007669"/>
    <property type="project" value="InterPro"/>
</dbReference>
<protein>
    <submittedName>
        <fullName evidence="1">Type-2 restriction enzyme</fullName>
    </submittedName>
</protein>
<evidence type="ECO:0000313" key="2">
    <source>
        <dbReference type="Proteomes" id="UP000334820"/>
    </source>
</evidence>
<gene>
    <name evidence="1" type="ORF">KTAU_12380</name>
</gene>
<dbReference type="Proteomes" id="UP000334820">
    <property type="component" value="Unassembled WGS sequence"/>
</dbReference>
<accession>A0A5J4K7D4</accession>
<dbReference type="EMBL" id="BKZV01000001">
    <property type="protein sequence ID" value="GER82601.1"/>
    <property type="molecule type" value="Genomic_DNA"/>
</dbReference>
<dbReference type="RefSeq" id="WP_228026325.1">
    <property type="nucleotide sequence ID" value="NZ_BKZV01000001.1"/>
</dbReference>
<dbReference type="Pfam" id="PF04555">
    <property type="entry name" value="XhoI"/>
    <property type="match status" value="1"/>
</dbReference>
<proteinExistence type="predicted"/>
<comment type="caution">
    <text evidence="1">The sequence shown here is derived from an EMBL/GenBank/DDBJ whole genome shotgun (WGS) entry which is preliminary data.</text>
</comment>
<name>A0A5J4K7D4_9CHLR</name>
<dbReference type="AlphaFoldDB" id="A0A5J4K7D4"/>
<sequence length="240" mass="27579">MTTSDLTTRFCHAIQVFWDTRREQQRKQAITGRVDAGMRGAVTGGAQMAALELLVVEILRQVGLRELDIRTKRELELPGYYRPEKKWDLLVIAQGTLVCAIEFKSQVGPSFGNNFNNRVEEAIGSALDLWTAYREGLLGMHPRPFLGYFFLLEDCDKVHRPVRNEEPYFQVDPAFKNASYAKRYEAFCRRLLRERLYDAVCLTLATNELNTRVSHPAADLTFERFILELQASVMRFLAGH</sequence>
<organism evidence="1 2">
    <name type="scientific">Thermogemmatispora aurantia</name>
    <dbReference type="NCBI Taxonomy" id="2045279"/>
    <lineage>
        <taxon>Bacteria</taxon>
        <taxon>Bacillati</taxon>
        <taxon>Chloroflexota</taxon>
        <taxon>Ktedonobacteria</taxon>
        <taxon>Thermogemmatisporales</taxon>
        <taxon>Thermogemmatisporaceae</taxon>
        <taxon>Thermogemmatispora</taxon>
    </lineage>
</organism>